<proteinExistence type="predicted"/>
<sequence>MSNAIERAQQREIVVPQPSAISQSTAVEQARAVAEVQAAVLVAQQVPRDVDRALAEMRVSCSRLGLANRAFYSVPNRGTGPSVHLARELARIWGNLDYGVHELRQDLAAGMSEVRAFAWDQQANVRSTRTFQVPHARMKKVGGKPVREPLVDLTDVYLSNQNLGARAVRECVFTVVPTWFTDEAVELCRRTLETGEVDPNGQATRTLDERISDCVASFSKLAVTVDQLERHVDRKRAKWTPEDLAQLAITYSSIKNDGVRVADAFPDKVVTTKDIRGEGNEGEGYDPTADDANPWKEGESK</sequence>
<feature type="region of interest" description="Disordered" evidence="1">
    <location>
        <begin position="272"/>
        <end position="301"/>
    </location>
</feature>
<name>A0ABV7Y9N0_9ACTN</name>
<gene>
    <name evidence="2" type="ORF">ACFOUW_14425</name>
</gene>
<protein>
    <submittedName>
        <fullName evidence="2">Uncharacterized protein</fullName>
    </submittedName>
</protein>
<comment type="caution">
    <text evidence="2">The sequence shown here is derived from an EMBL/GenBank/DDBJ whole genome shotgun (WGS) entry which is preliminary data.</text>
</comment>
<reference evidence="3" key="1">
    <citation type="journal article" date="2019" name="Int. J. Syst. Evol. Microbiol.">
        <title>The Global Catalogue of Microorganisms (GCM) 10K type strain sequencing project: providing services to taxonomists for standard genome sequencing and annotation.</title>
        <authorList>
            <consortium name="The Broad Institute Genomics Platform"/>
            <consortium name="The Broad Institute Genome Sequencing Center for Infectious Disease"/>
            <person name="Wu L."/>
            <person name="Ma J."/>
        </authorList>
    </citation>
    <scope>NUCLEOTIDE SEQUENCE [LARGE SCALE GENOMIC DNA]</scope>
    <source>
        <strain evidence="3">CGMCC 4.7241</strain>
    </source>
</reference>
<evidence type="ECO:0000313" key="3">
    <source>
        <dbReference type="Proteomes" id="UP001595699"/>
    </source>
</evidence>
<dbReference type="RefSeq" id="WP_205120582.1">
    <property type="nucleotide sequence ID" value="NZ_JAFBCM010000001.1"/>
</dbReference>
<evidence type="ECO:0000313" key="2">
    <source>
        <dbReference type="EMBL" id="MFC3762035.1"/>
    </source>
</evidence>
<keyword evidence="3" id="KW-1185">Reference proteome</keyword>
<dbReference type="Proteomes" id="UP001595699">
    <property type="component" value="Unassembled WGS sequence"/>
</dbReference>
<dbReference type="EMBL" id="JBHRZH010000012">
    <property type="protein sequence ID" value="MFC3762035.1"/>
    <property type="molecule type" value="Genomic_DNA"/>
</dbReference>
<evidence type="ECO:0000256" key="1">
    <source>
        <dbReference type="SAM" id="MobiDB-lite"/>
    </source>
</evidence>
<accession>A0ABV7Y9N0</accession>
<organism evidence="2 3">
    <name type="scientific">Tenggerimyces flavus</name>
    <dbReference type="NCBI Taxonomy" id="1708749"/>
    <lineage>
        <taxon>Bacteria</taxon>
        <taxon>Bacillati</taxon>
        <taxon>Actinomycetota</taxon>
        <taxon>Actinomycetes</taxon>
        <taxon>Propionibacteriales</taxon>
        <taxon>Nocardioidaceae</taxon>
        <taxon>Tenggerimyces</taxon>
    </lineage>
</organism>